<dbReference type="Proteomes" id="UP000306808">
    <property type="component" value="Unassembled WGS sequence"/>
</dbReference>
<evidence type="ECO:0000256" key="3">
    <source>
        <dbReference type="ARBA" id="ARBA00022737"/>
    </source>
</evidence>
<evidence type="ECO:0000256" key="2">
    <source>
        <dbReference type="ARBA" id="ARBA00022490"/>
    </source>
</evidence>
<protein>
    <submittedName>
        <fullName evidence="7">Tetratricopeptide repeat protein</fullName>
    </submittedName>
</protein>
<evidence type="ECO:0000256" key="6">
    <source>
        <dbReference type="SAM" id="Phobius"/>
    </source>
</evidence>
<comment type="caution">
    <text evidence="7">The sequence shown here is derived from an EMBL/GenBank/DDBJ whole genome shotgun (WGS) entry which is preliminary data.</text>
</comment>
<organism evidence="7 8">
    <name type="scientific">Sphingobacterium olei</name>
    <dbReference type="NCBI Taxonomy" id="2571155"/>
    <lineage>
        <taxon>Bacteria</taxon>
        <taxon>Pseudomonadati</taxon>
        <taxon>Bacteroidota</taxon>
        <taxon>Sphingobacteriia</taxon>
        <taxon>Sphingobacteriales</taxon>
        <taxon>Sphingobacteriaceae</taxon>
        <taxon>Sphingobacterium</taxon>
    </lineage>
</organism>
<dbReference type="InterPro" id="IPR011990">
    <property type="entry name" value="TPR-like_helical_dom_sf"/>
</dbReference>
<comment type="similarity">
    <text evidence="5">Belongs to the Rap family.</text>
</comment>
<dbReference type="AlphaFoldDB" id="A0A4U0NYD7"/>
<dbReference type="GO" id="GO:0006355">
    <property type="term" value="P:regulation of DNA-templated transcription"/>
    <property type="evidence" value="ECO:0007669"/>
    <property type="project" value="InterPro"/>
</dbReference>
<keyword evidence="4" id="KW-0802">TPR repeat</keyword>
<accession>A0A4U0NYD7</accession>
<comment type="subcellular location">
    <subcellularLocation>
        <location evidence="1">Cytoplasm</location>
    </subcellularLocation>
</comment>
<dbReference type="SUPFAM" id="SSF46894">
    <property type="entry name" value="C-terminal effector domain of the bipartite response regulators"/>
    <property type="match status" value="1"/>
</dbReference>
<dbReference type="Gene3D" id="1.25.40.10">
    <property type="entry name" value="Tetratricopeptide repeat domain"/>
    <property type="match status" value="1"/>
</dbReference>
<evidence type="ECO:0000256" key="5">
    <source>
        <dbReference type="ARBA" id="ARBA00038253"/>
    </source>
</evidence>
<evidence type="ECO:0000256" key="4">
    <source>
        <dbReference type="ARBA" id="ARBA00022803"/>
    </source>
</evidence>
<keyword evidence="6" id="KW-0812">Transmembrane</keyword>
<keyword evidence="8" id="KW-1185">Reference proteome</keyword>
<proteinExistence type="inferred from homology"/>
<keyword evidence="6" id="KW-0472">Membrane</keyword>
<dbReference type="RefSeq" id="WP_136901812.1">
    <property type="nucleotide sequence ID" value="NZ_SUME01000005.1"/>
</dbReference>
<evidence type="ECO:0000313" key="7">
    <source>
        <dbReference type="EMBL" id="TJZ59871.1"/>
    </source>
</evidence>
<dbReference type="GO" id="GO:0003677">
    <property type="term" value="F:DNA binding"/>
    <property type="evidence" value="ECO:0007669"/>
    <property type="project" value="InterPro"/>
</dbReference>
<keyword evidence="3" id="KW-0677">Repeat</keyword>
<dbReference type="InterPro" id="IPR019734">
    <property type="entry name" value="TPR_rpt"/>
</dbReference>
<name>A0A4U0NYD7_9SPHI</name>
<gene>
    <name evidence="7" type="ORF">FAZ15_13320</name>
</gene>
<sequence>MYKLTFTLQIRVFICCILGICWSCQGGFRGSEPSVQDLDAVFAIPVDYGKDTVALSQQFSVLIQKAQDENEEQLLWAYYLRMADGHSIASDAVNARSDEFFQKSRSIAEEIDRPELLLITEARNGHYQFIYRKVSDAIPYFLRASALLDEVDLSQVPQLVTHINFLAHFFSYIGDHKRAVRSLERGLPFAAAASRQQIDMYNSMAVYLKRDDRPEDAAHYFTRALEVARQAKDTVWIGIVLGNLANMKYQNGEVEEAIADLKQNIAYSIHYHEQLDAMRSLIELSEIYVEQNRYMEARSAVQQAIPYIEDKPYFLVYKLRVSKLLAKIAHYEGDLDFELVQLSRAIRLQEALSKREDAEHLQRSYWRWKSERDQNTLTALAEEKAQNRIYSKIGLFILFLITVIGGLLVGRFRQKLKTQAILAEKRRIEESFEKQQMGEEIVVLRSSLEEFTNTLKINDLLIQKLKDENHQGKVVDSLESLEDLLDSHLMTDARWLKFKALFDRVHQGYLAKLKRLHPQLTENDLRIIALQKLELSNRSMGDILGISVDGVKKAKQRLKKKLDVDIFLALSTLDQQ</sequence>
<keyword evidence="6" id="KW-1133">Transmembrane helix</keyword>
<dbReference type="OrthoDB" id="621195at2"/>
<dbReference type="PANTHER" id="PTHR46630">
    <property type="entry name" value="TETRATRICOPEPTIDE REPEAT PROTEIN 29"/>
    <property type="match status" value="1"/>
</dbReference>
<evidence type="ECO:0000256" key="1">
    <source>
        <dbReference type="ARBA" id="ARBA00004496"/>
    </source>
</evidence>
<evidence type="ECO:0000313" key="8">
    <source>
        <dbReference type="Proteomes" id="UP000306808"/>
    </source>
</evidence>
<dbReference type="InterPro" id="IPR051476">
    <property type="entry name" value="Bac_ResReg_Asp_Phosphatase"/>
</dbReference>
<dbReference type="EMBL" id="SUME01000005">
    <property type="protein sequence ID" value="TJZ59871.1"/>
    <property type="molecule type" value="Genomic_DNA"/>
</dbReference>
<dbReference type="InterPro" id="IPR016032">
    <property type="entry name" value="Sig_transdc_resp-reg_C-effctor"/>
</dbReference>
<dbReference type="InterPro" id="IPR036388">
    <property type="entry name" value="WH-like_DNA-bd_sf"/>
</dbReference>
<dbReference type="SUPFAM" id="SSF48452">
    <property type="entry name" value="TPR-like"/>
    <property type="match status" value="2"/>
</dbReference>
<feature type="transmembrane region" description="Helical" evidence="6">
    <location>
        <begin position="389"/>
        <end position="409"/>
    </location>
</feature>
<reference evidence="7 8" key="1">
    <citation type="submission" date="2019-04" db="EMBL/GenBank/DDBJ databases">
        <title>Sphingobacterium olei sp. nov., isolated from oil-contaminated soil.</title>
        <authorList>
            <person name="Liu B."/>
        </authorList>
    </citation>
    <scope>NUCLEOTIDE SEQUENCE [LARGE SCALE GENOMIC DNA]</scope>
    <source>
        <strain evidence="7 8">HAL-9</strain>
    </source>
</reference>
<dbReference type="GO" id="GO:0005737">
    <property type="term" value="C:cytoplasm"/>
    <property type="evidence" value="ECO:0007669"/>
    <property type="project" value="UniProtKB-SubCell"/>
</dbReference>
<dbReference type="PANTHER" id="PTHR46630:SF1">
    <property type="entry name" value="TETRATRICOPEPTIDE REPEAT PROTEIN 29"/>
    <property type="match status" value="1"/>
</dbReference>
<dbReference type="Gene3D" id="1.10.10.10">
    <property type="entry name" value="Winged helix-like DNA-binding domain superfamily/Winged helix DNA-binding domain"/>
    <property type="match status" value="1"/>
</dbReference>
<dbReference type="SMART" id="SM00028">
    <property type="entry name" value="TPR"/>
    <property type="match status" value="4"/>
</dbReference>
<keyword evidence="2" id="KW-0963">Cytoplasm</keyword>